<dbReference type="GeneID" id="92352083"/>
<proteinExistence type="predicted"/>
<reference evidence="3 4" key="1">
    <citation type="submission" date="2012-04" db="EMBL/GenBank/DDBJ databases">
        <title>Improved High-Quality Draft sequence of Leptothrix ochracea L12.</title>
        <authorList>
            <consortium name="US DOE Joint Genome Institute"/>
            <person name="Lucas S."/>
            <person name="Han J."/>
            <person name="Lapidus A."/>
            <person name="Cheng J.-F."/>
            <person name="Goodwin L."/>
            <person name="Pitluck S."/>
            <person name="Peters L."/>
            <person name="Zeytun A."/>
            <person name="Detter J.C."/>
            <person name="Han C."/>
            <person name="Tapia R."/>
            <person name="Land M."/>
            <person name="Hauser L."/>
            <person name="Kyrpides N."/>
            <person name="Ivanova N."/>
            <person name="Pagani I."/>
            <person name="Stepanauskas R."/>
            <person name="Masland D."/>
            <person name="Poulton N."/>
            <person name="Emerson D."/>
            <person name="Fleming E."/>
            <person name="Woyke T."/>
        </authorList>
    </citation>
    <scope>NUCLEOTIDE SEQUENCE [LARGE SCALE GENOMIC DNA]</scope>
    <source>
        <strain evidence="3 4">L12</strain>
    </source>
</reference>
<organism evidence="3 4">
    <name type="scientific">Leptothrix ochracea L12</name>
    <dbReference type="NCBI Taxonomy" id="735332"/>
    <lineage>
        <taxon>Bacteria</taxon>
        <taxon>Pseudomonadati</taxon>
        <taxon>Pseudomonadota</taxon>
        <taxon>Betaproteobacteria</taxon>
        <taxon>Burkholderiales</taxon>
        <taxon>Sphaerotilaceae</taxon>
        <taxon>Leptothrix</taxon>
    </lineage>
</organism>
<feature type="region of interest" description="Disordered" evidence="1">
    <location>
        <begin position="99"/>
        <end position="131"/>
    </location>
</feature>
<keyword evidence="2" id="KW-0812">Transmembrane</keyword>
<dbReference type="EMBL" id="JH660672">
    <property type="protein sequence ID" value="EIM31651.1"/>
    <property type="molecule type" value="Genomic_DNA"/>
</dbReference>
<keyword evidence="4" id="KW-1185">Reference proteome</keyword>
<keyword evidence="2" id="KW-0472">Membrane</keyword>
<evidence type="ECO:0000313" key="4">
    <source>
        <dbReference type="Proteomes" id="UP000053899"/>
    </source>
</evidence>
<evidence type="ECO:0000313" key="3">
    <source>
        <dbReference type="EMBL" id="EIM31651.1"/>
    </source>
</evidence>
<name>I4Z609_9BURK</name>
<protein>
    <recommendedName>
        <fullName evidence="5">Membrane-bound metallopeptidase</fullName>
    </recommendedName>
</protein>
<dbReference type="Proteomes" id="UP000053899">
    <property type="component" value="Unassembled WGS sequence"/>
</dbReference>
<feature type="compositionally biased region" description="Polar residues" evidence="1">
    <location>
        <begin position="102"/>
        <end position="111"/>
    </location>
</feature>
<sequence length="175" mass="19168">MNLKHLIPGVVALVVLLGAVWLGYRWGGADVARLKAELAEIARVADVAQQEHQRASKALEQRMSEQAAAHEIKVTELNQQAETDRQALDQSLKHADVRQTELSKQLRQTNQELERVRDQQGSGSASAEDRASAVAREAELIALREKLQKAQAAQACLTMPVPPEALAVINRSAQP</sequence>
<evidence type="ECO:0008006" key="5">
    <source>
        <dbReference type="Google" id="ProtNLM"/>
    </source>
</evidence>
<dbReference type="AlphaFoldDB" id="I4Z609"/>
<dbReference type="RefSeq" id="WP_009453250.1">
    <property type="nucleotide sequence ID" value="NZ_JH660672.1"/>
</dbReference>
<dbReference type="HOGENOM" id="CLU_1561033_0_0_4"/>
<gene>
    <name evidence="3" type="ORF">LepocDRAFT_00003840</name>
</gene>
<accession>I4Z609</accession>
<evidence type="ECO:0000256" key="1">
    <source>
        <dbReference type="SAM" id="MobiDB-lite"/>
    </source>
</evidence>
<keyword evidence="2" id="KW-1133">Transmembrane helix</keyword>
<feature type="transmembrane region" description="Helical" evidence="2">
    <location>
        <begin position="6"/>
        <end position="24"/>
    </location>
</feature>
<evidence type="ECO:0000256" key="2">
    <source>
        <dbReference type="SAM" id="Phobius"/>
    </source>
</evidence>